<dbReference type="Proteomes" id="UP001165064">
    <property type="component" value="Unassembled WGS sequence"/>
</dbReference>
<dbReference type="EMBL" id="BSXS01001979">
    <property type="protein sequence ID" value="GME77818.1"/>
    <property type="molecule type" value="Genomic_DNA"/>
</dbReference>
<gene>
    <name evidence="1" type="ORF">Amon02_000318500</name>
</gene>
<organism evidence="1 2">
    <name type="scientific">Ambrosiozyma monospora</name>
    <name type="common">Yeast</name>
    <name type="synonym">Endomycopsis monosporus</name>
    <dbReference type="NCBI Taxonomy" id="43982"/>
    <lineage>
        <taxon>Eukaryota</taxon>
        <taxon>Fungi</taxon>
        <taxon>Dikarya</taxon>
        <taxon>Ascomycota</taxon>
        <taxon>Saccharomycotina</taxon>
        <taxon>Pichiomycetes</taxon>
        <taxon>Pichiales</taxon>
        <taxon>Pichiaceae</taxon>
        <taxon>Ambrosiozyma</taxon>
    </lineage>
</organism>
<keyword evidence="2" id="KW-1185">Reference proteome</keyword>
<comment type="caution">
    <text evidence="1">The sequence shown here is derived from an EMBL/GenBank/DDBJ whole genome shotgun (WGS) entry which is preliminary data.</text>
</comment>
<sequence>MDGTLGYQANTTLNEVLYLSRQNTRKTITEHHNHSHSHIQQGSHLQHHHHGHHHYHVRSYPHDQSKNEHEDKANSKYDPTSLSVESKVETKKEIESINSFPEYDDDIISYYPDAYPYPSKNITNHSTRSHHSHSIHSHKSHVSGYDGKSQQDINSIPEPSSSSTSSSSSVSVSSPESDEEENTELGNLWGERTMISIYILLWLGFFLLNLHNAISGNLIFLAYNNFNSAPRIASANILATVISSVLKIPIGKTMKLPCLIGKRSESLIFFISIFEIGILIIGTSHNSDIYAIGFVFYWIGYNGIHLILDMYVADTSSKIFKNGAFGFAFSCSPTLITAFCGPWIATQFMDGIGWRWGFYIFAPIVVFVFFPIVVLLKLFDRESFKAGLLQKPLKAKGQDEQSNGSLIQKWFKGAVEYIEQFDIIGACLLMSAFIVFLIPFSSEVSGKINYGKTKFIVMVTIGGLLFPSFFLWERHMAKVTLASWSLLVKNRTAVAACLLSGCIHFSIRCLDQYYYNYNMVVYDMTTTYAGYMLQIFSVGSIVWTIILSFWIKHVKNFKWTAMLIGLPFVLLGTGLSIHFRGVDSINVAWIILSQTLNAFGGCTLIICWDMASMSAATNPVQVSSMLAINGLFYALGGALGSGVSASIYTNTFPQYLESHLPLNSQKDYYNIYMGGYSLQTTFQHDSGIRQAVDDAWFHSQKYGAIAATSTLALAIPCIFVWRNVELDKKHERSHVVYTR</sequence>
<protein>
    <submittedName>
        <fullName evidence="1">Unnamed protein product</fullName>
    </submittedName>
</protein>
<proteinExistence type="predicted"/>
<name>A0ACB5SZU2_AMBMO</name>
<reference evidence="1" key="1">
    <citation type="submission" date="2023-04" db="EMBL/GenBank/DDBJ databases">
        <title>Ambrosiozyma monospora NBRC 10751.</title>
        <authorList>
            <person name="Ichikawa N."/>
            <person name="Sato H."/>
            <person name="Tonouchi N."/>
        </authorList>
    </citation>
    <scope>NUCLEOTIDE SEQUENCE</scope>
    <source>
        <strain evidence="1">NBRC 10751</strain>
    </source>
</reference>
<evidence type="ECO:0000313" key="1">
    <source>
        <dbReference type="EMBL" id="GME77818.1"/>
    </source>
</evidence>
<evidence type="ECO:0000313" key="2">
    <source>
        <dbReference type="Proteomes" id="UP001165064"/>
    </source>
</evidence>
<accession>A0ACB5SZU2</accession>